<dbReference type="Pfam" id="PF00092">
    <property type="entry name" value="VWA"/>
    <property type="match status" value="1"/>
</dbReference>
<keyword evidence="2" id="KW-0812">Transmembrane</keyword>
<dbReference type="AlphaFoldDB" id="M2WBR9"/>
<organism evidence="4 5">
    <name type="scientific">Kocuria palustris PEL</name>
    <dbReference type="NCBI Taxonomy" id="1236550"/>
    <lineage>
        <taxon>Bacteria</taxon>
        <taxon>Bacillati</taxon>
        <taxon>Actinomycetota</taxon>
        <taxon>Actinomycetes</taxon>
        <taxon>Micrococcales</taxon>
        <taxon>Micrococcaceae</taxon>
        <taxon>Kocuria</taxon>
    </lineage>
</organism>
<gene>
    <name evidence="4" type="ORF">C884_01297</name>
</gene>
<keyword evidence="2" id="KW-1133">Transmembrane helix</keyword>
<evidence type="ECO:0000259" key="3">
    <source>
        <dbReference type="PROSITE" id="PS50234"/>
    </source>
</evidence>
<dbReference type="PROSITE" id="PS50234">
    <property type="entry name" value="VWFA"/>
    <property type="match status" value="1"/>
</dbReference>
<dbReference type="Proteomes" id="UP000009877">
    <property type="component" value="Unassembled WGS sequence"/>
</dbReference>
<comment type="caution">
    <text evidence="4">The sequence shown here is derived from an EMBL/GenBank/DDBJ whole genome shotgun (WGS) entry which is preliminary data.</text>
</comment>
<dbReference type="Pfam" id="PF13531">
    <property type="entry name" value="SBP_bac_11"/>
    <property type="match status" value="1"/>
</dbReference>
<reference evidence="4 5" key="1">
    <citation type="journal article" date="2014" name="Genome Announc.">
        <title>Draft Genome Sequence of Kocuria palustris PEL.</title>
        <authorList>
            <person name="Sharma G."/>
            <person name="Khatri I."/>
            <person name="Subramanian S."/>
        </authorList>
    </citation>
    <scope>NUCLEOTIDE SEQUENCE [LARGE SCALE GENOMIC DNA]</scope>
    <source>
        <strain evidence="4 5">PEL</strain>
    </source>
</reference>
<name>M2WBR9_9MICC</name>
<dbReference type="EMBL" id="ANHZ02000020">
    <property type="protein sequence ID" value="EME35897.1"/>
    <property type="molecule type" value="Genomic_DNA"/>
</dbReference>
<dbReference type="RefSeq" id="WP_006215523.1">
    <property type="nucleotide sequence ID" value="NZ_ANHZ02000020.1"/>
</dbReference>
<evidence type="ECO:0000256" key="1">
    <source>
        <dbReference type="SAM" id="MobiDB-lite"/>
    </source>
</evidence>
<dbReference type="SMART" id="SM00327">
    <property type="entry name" value="VWA"/>
    <property type="match status" value="1"/>
</dbReference>
<dbReference type="InterPro" id="IPR002035">
    <property type="entry name" value="VWF_A"/>
</dbReference>
<dbReference type="InterPro" id="IPR036465">
    <property type="entry name" value="vWFA_dom_sf"/>
</dbReference>
<dbReference type="SUPFAM" id="SSF53300">
    <property type="entry name" value="vWA-like"/>
    <property type="match status" value="1"/>
</dbReference>
<feature type="transmembrane region" description="Helical" evidence="2">
    <location>
        <begin position="21"/>
        <end position="41"/>
    </location>
</feature>
<feature type="domain" description="VWFA" evidence="3">
    <location>
        <begin position="340"/>
        <end position="543"/>
    </location>
</feature>
<evidence type="ECO:0000313" key="5">
    <source>
        <dbReference type="Proteomes" id="UP000009877"/>
    </source>
</evidence>
<keyword evidence="2" id="KW-0472">Membrane</keyword>
<feature type="region of interest" description="Disordered" evidence="1">
    <location>
        <begin position="93"/>
        <end position="112"/>
    </location>
</feature>
<dbReference type="Gene3D" id="3.40.50.410">
    <property type="entry name" value="von Willebrand factor, type A domain"/>
    <property type="match status" value="1"/>
</dbReference>
<keyword evidence="5" id="KW-1185">Reference proteome</keyword>
<feature type="compositionally biased region" description="Polar residues" evidence="1">
    <location>
        <begin position="93"/>
        <end position="103"/>
    </location>
</feature>
<dbReference type="SUPFAM" id="SSF53850">
    <property type="entry name" value="Periplasmic binding protein-like II"/>
    <property type="match status" value="1"/>
</dbReference>
<proteinExistence type="predicted"/>
<evidence type="ECO:0000313" key="4">
    <source>
        <dbReference type="EMBL" id="EME35897.1"/>
    </source>
</evidence>
<accession>M2WBR9</accession>
<protein>
    <recommendedName>
        <fullName evidence="3">VWFA domain-containing protein</fullName>
    </recommendedName>
</protein>
<dbReference type="STRING" id="71999.KPaMU14_02505"/>
<evidence type="ECO:0000256" key="2">
    <source>
        <dbReference type="SAM" id="Phobius"/>
    </source>
</evidence>
<sequence length="548" mass="57929">MTNGDARRAAREAEKTKSGGRWAIVGAAGLLVVGGAGLWAVTAGGTGGTPSSCESTVRIAVAATPEMARALEHKPIEADSCVRLDVVEQSSAQTAERASSGQLSEPLWIPDSSGRVDESGFDDAVQRHTPSLASSPVVVASADGSEDLPGTWTELLEENGARMGDPLDDGGAQAAMQAVTAEAQSEKVDPAAAQEALTLRAQTQDVSSPLLDATGLLEAVEQDGGQSIVAEHDLLDDDAASDLRAGVPDSGTAFLDYPLMVTSGSLSSSNSVQTAADEIAAWFETDEGREALADAGLRPADGAPLEDDHSIEIPERLEIEDRAAYDQVAETYDRQSAPLNALVVVDASGSMGEEEDSGQTRWDSTMGTLSMGAQLFPARDSLGLWLFSRDMGPEGEPYIELQPVRGIEEEVPDEDGLTQREALQAEMAQAEYKEGGETELYETTLAAFREQQRNWQPGQLNAVILVSDGGQQVYGQDDPMRTEELISTLEREQDPAKPVRIVTLGISDDADQVALGAIAGVTGGTYHQATDEQQLQQAFLEGLSTVDR</sequence>